<dbReference type="SUPFAM" id="SSF53756">
    <property type="entry name" value="UDP-Glycosyltransferase/glycogen phosphorylase"/>
    <property type="match status" value="1"/>
</dbReference>
<evidence type="ECO:0000256" key="2">
    <source>
        <dbReference type="ARBA" id="ARBA00022679"/>
    </source>
</evidence>
<keyword evidence="2" id="KW-0808">Transferase</keyword>
<organism evidence="3 4">
    <name type="scientific">Neptunitalea chrysea</name>
    <dbReference type="NCBI Taxonomy" id="1647581"/>
    <lineage>
        <taxon>Bacteria</taxon>
        <taxon>Pseudomonadati</taxon>
        <taxon>Bacteroidota</taxon>
        <taxon>Flavobacteriia</taxon>
        <taxon>Flavobacteriales</taxon>
        <taxon>Flavobacteriaceae</taxon>
        <taxon>Neptunitalea</taxon>
    </lineage>
</organism>
<dbReference type="PANTHER" id="PTHR30160">
    <property type="entry name" value="TETRAACYLDISACCHARIDE 4'-KINASE-RELATED"/>
    <property type="match status" value="1"/>
</dbReference>
<dbReference type="GO" id="GO:0005829">
    <property type="term" value="C:cytosol"/>
    <property type="evidence" value="ECO:0007669"/>
    <property type="project" value="TreeGrafter"/>
</dbReference>
<accession>A0A9W6EVT0</accession>
<dbReference type="Pfam" id="PF01075">
    <property type="entry name" value="Glyco_transf_9"/>
    <property type="match status" value="1"/>
</dbReference>
<proteinExistence type="predicted"/>
<dbReference type="AlphaFoldDB" id="A0A9W6EVT0"/>
<evidence type="ECO:0000313" key="3">
    <source>
        <dbReference type="EMBL" id="GLB52882.1"/>
    </source>
</evidence>
<dbReference type="GO" id="GO:0008713">
    <property type="term" value="F:ADP-heptose-lipopolysaccharide heptosyltransferase activity"/>
    <property type="evidence" value="ECO:0007669"/>
    <property type="project" value="TreeGrafter"/>
</dbReference>
<dbReference type="InterPro" id="IPR002201">
    <property type="entry name" value="Glyco_trans_9"/>
</dbReference>
<reference evidence="3" key="1">
    <citation type="submission" date="2022-07" db="EMBL/GenBank/DDBJ databases">
        <title>Taxonomy of Novel Oxalotrophic and Methylotrophic Bacteria.</title>
        <authorList>
            <person name="Sahin N."/>
            <person name="Tani A."/>
        </authorList>
    </citation>
    <scope>NUCLEOTIDE SEQUENCE</scope>
    <source>
        <strain evidence="3">AM327</strain>
    </source>
</reference>
<protein>
    <submittedName>
        <fullName evidence="3">Heptosyltransferase</fullName>
    </submittedName>
</protein>
<name>A0A9W6EVT0_9FLAO</name>
<dbReference type="Gene3D" id="3.40.50.2000">
    <property type="entry name" value="Glycogen Phosphorylase B"/>
    <property type="match status" value="2"/>
</dbReference>
<evidence type="ECO:0000256" key="1">
    <source>
        <dbReference type="ARBA" id="ARBA00022676"/>
    </source>
</evidence>
<dbReference type="InterPro" id="IPR051199">
    <property type="entry name" value="LPS_LOS_Heptosyltrfase"/>
</dbReference>
<dbReference type="GO" id="GO:0009244">
    <property type="term" value="P:lipopolysaccharide core region biosynthetic process"/>
    <property type="evidence" value="ECO:0007669"/>
    <property type="project" value="TreeGrafter"/>
</dbReference>
<dbReference type="Proteomes" id="UP001143545">
    <property type="component" value="Unassembled WGS sequence"/>
</dbReference>
<dbReference type="PANTHER" id="PTHR30160:SF22">
    <property type="entry name" value="LIPOPOLYSACCHARIDE CORE BIOSYNTHESIS PROTEIN"/>
    <property type="match status" value="1"/>
</dbReference>
<dbReference type="EMBL" id="BRVP01000012">
    <property type="protein sequence ID" value="GLB52882.1"/>
    <property type="molecule type" value="Genomic_DNA"/>
</dbReference>
<gene>
    <name evidence="3" type="ORF">NBRC110019_19220</name>
</gene>
<evidence type="ECO:0000313" key="4">
    <source>
        <dbReference type="Proteomes" id="UP001143545"/>
    </source>
</evidence>
<comment type="caution">
    <text evidence="3">The sequence shown here is derived from an EMBL/GenBank/DDBJ whole genome shotgun (WGS) entry which is preliminary data.</text>
</comment>
<sequence length="358" mass="40851">MAAEAKHILVIRLSAMGDVAMTIPVLRAFRQQYPEVRITAVSHHFFKPLFDTIPGVHFYGVNLNKRHKGFDGIFKIFADLKRLNIDVVADLHNVLRSKIIRNLFRLWGKKVAHTDKGRDEKKALVRSLNKDFKELKSMFQRHADTFESLGYPIDLSVVDFPEKKPLSKDIIQLSGDVKHEKWLGIAPYAQYDSKIYPEDLMKQLVASITEYRDVKVFLFGSRAETAKLKELRQGYKNTYIVPGNMTFEEEVTLISHLDVLLAMDSGNAHIAAMMGVNVLTLWGATHPYAGFMPFRQPMENAFVSDRAKYPMLPTSVYGNKEVIGYEDVMRTIDPKEVVTKLTKILDLKTVKAHNYTSS</sequence>
<keyword evidence="4" id="KW-1185">Reference proteome</keyword>
<keyword evidence="1" id="KW-0328">Glycosyltransferase</keyword>
<dbReference type="RefSeq" id="WP_281754443.1">
    <property type="nucleotide sequence ID" value="NZ_BRVP01000012.1"/>
</dbReference>
<dbReference type="CDD" id="cd03789">
    <property type="entry name" value="GT9_LPS_heptosyltransferase"/>
    <property type="match status" value="1"/>
</dbReference>